<protein>
    <recommendedName>
        <fullName evidence="3">Reverse transcriptase domain-containing protein</fullName>
    </recommendedName>
</protein>
<organism evidence="1 2">
    <name type="scientific">Ilex paraguariensis</name>
    <name type="common">yerba mate</name>
    <dbReference type="NCBI Taxonomy" id="185542"/>
    <lineage>
        <taxon>Eukaryota</taxon>
        <taxon>Viridiplantae</taxon>
        <taxon>Streptophyta</taxon>
        <taxon>Embryophyta</taxon>
        <taxon>Tracheophyta</taxon>
        <taxon>Spermatophyta</taxon>
        <taxon>Magnoliopsida</taxon>
        <taxon>eudicotyledons</taxon>
        <taxon>Gunneridae</taxon>
        <taxon>Pentapetalae</taxon>
        <taxon>asterids</taxon>
        <taxon>campanulids</taxon>
        <taxon>Aquifoliales</taxon>
        <taxon>Aquifoliaceae</taxon>
        <taxon>Ilex</taxon>
    </lineage>
</organism>
<evidence type="ECO:0008006" key="3">
    <source>
        <dbReference type="Google" id="ProtNLM"/>
    </source>
</evidence>
<feature type="non-terminal residue" evidence="1">
    <location>
        <position position="78"/>
    </location>
</feature>
<dbReference type="Proteomes" id="UP001642360">
    <property type="component" value="Unassembled WGS sequence"/>
</dbReference>
<comment type="caution">
    <text evidence="1">The sequence shown here is derived from an EMBL/GenBank/DDBJ whole genome shotgun (WGS) entry which is preliminary data.</text>
</comment>
<dbReference type="AlphaFoldDB" id="A0ABC8T8X5"/>
<evidence type="ECO:0000313" key="1">
    <source>
        <dbReference type="EMBL" id="CAK9165859.1"/>
    </source>
</evidence>
<feature type="non-terminal residue" evidence="1">
    <location>
        <position position="1"/>
    </location>
</feature>
<proteinExistence type="predicted"/>
<keyword evidence="2" id="KW-1185">Reference proteome</keyword>
<gene>
    <name evidence="1" type="ORF">ILEXP_LOCUS35030</name>
</gene>
<dbReference type="EMBL" id="CAUOFW020004469">
    <property type="protein sequence ID" value="CAK9165859.1"/>
    <property type="molecule type" value="Genomic_DNA"/>
</dbReference>
<name>A0ABC8T8X5_9AQUA</name>
<sequence>AEPNADATIQLISAKEENVVAVNEPITISDGDSEEMSPFRLSFPILPMHPRDPLVPNNSIINPSEVEFRKLKDTLTDL</sequence>
<accession>A0ABC8T8X5</accession>
<reference evidence="1 2" key="1">
    <citation type="submission" date="2024-02" db="EMBL/GenBank/DDBJ databases">
        <authorList>
            <person name="Vignale AGUSTIN F."/>
            <person name="Sosa J E."/>
            <person name="Modenutti C."/>
        </authorList>
    </citation>
    <scope>NUCLEOTIDE SEQUENCE [LARGE SCALE GENOMIC DNA]</scope>
</reference>
<evidence type="ECO:0000313" key="2">
    <source>
        <dbReference type="Proteomes" id="UP001642360"/>
    </source>
</evidence>